<evidence type="ECO:0000256" key="10">
    <source>
        <dbReference type="ARBA" id="ARBA00047639"/>
    </source>
</evidence>
<evidence type="ECO:0000256" key="9">
    <source>
        <dbReference type="ARBA" id="ARBA00023146"/>
    </source>
</evidence>
<dbReference type="STRING" id="2756.BFR44_01635"/>
<dbReference type="EC" id="6.1.1.21" evidence="11"/>
<protein>
    <recommendedName>
        <fullName evidence="11">Histidine--tRNA ligase</fullName>
        <ecNumber evidence="11">6.1.1.21</ecNumber>
    </recommendedName>
    <alternativeName>
        <fullName evidence="11">Histidyl-tRNA synthetase</fullName>
        <shortName evidence="11">HisRS</shortName>
    </alternativeName>
</protein>
<evidence type="ECO:0000313" key="15">
    <source>
        <dbReference type="Proteomes" id="UP000243591"/>
    </source>
</evidence>
<dbReference type="Pfam" id="PF03129">
    <property type="entry name" value="HGTP_anticodon"/>
    <property type="match status" value="1"/>
</dbReference>
<organism evidence="14 15">
    <name type="scientific">Brochothrix thermosphacta</name>
    <name type="common">Microbacterium thermosphactum</name>
    <dbReference type="NCBI Taxonomy" id="2756"/>
    <lineage>
        <taxon>Bacteria</taxon>
        <taxon>Bacillati</taxon>
        <taxon>Bacillota</taxon>
        <taxon>Bacilli</taxon>
        <taxon>Bacillales</taxon>
        <taxon>Listeriaceae</taxon>
        <taxon>Brochothrix</taxon>
    </lineage>
</organism>
<reference evidence="14 15" key="1">
    <citation type="submission" date="2017-09" db="EMBL/GenBank/DDBJ databases">
        <title>Complete Genome Sequences of Two Strains of the Meat Spoilage Bacterium Brochothrix thermosphacta Isolated from Ground Chicken.</title>
        <authorList>
            <person name="Paoli G.C."/>
            <person name="Wijey C."/>
            <person name="Chen C.-Y."/>
            <person name="Nguyen L."/>
            <person name="Yan X."/>
            <person name="Irwin P.L."/>
        </authorList>
    </citation>
    <scope>NUCLEOTIDE SEQUENCE [LARGE SCALE GENOMIC DNA]</scope>
    <source>
        <strain evidence="14 15">BI</strain>
    </source>
</reference>
<feature type="binding site" evidence="12">
    <location>
        <position position="113"/>
    </location>
    <ligand>
        <name>L-histidine</name>
        <dbReference type="ChEBI" id="CHEBI:57595"/>
    </ligand>
</feature>
<dbReference type="CDD" id="cd00773">
    <property type="entry name" value="HisRS-like_core"/>
    <property type="match status" value="1"/>
</dbReference>
<feature type="domain" description="Aminoacyl-transfer RNA synthetases class-II family profile" evidence="13">
    <location>
        <begin position="1"/>
        <end position="325"/>
    </location>
</feature>
<dbReference type="PIRSF" id="PIRSF001549">
    <property type="entry name" value="His-tRNA_synth"/>
    <property type="match status" value="1"/>
</dbReference>
<feature type="binding site" evidence="12">
    <location>
        <position position="258"/>
    </location>
    <ligand>
        <name>L-histidine</name>
        <dbReference type="ChEBI" id="CHEBI:57595"/>
    </ligand>
</feature>
<keyword evidence="8 11" id="KW-0648">Protein biosynthesis</keyword>
<dbReference type="GO" id="GO:0016740">
    <property type="term" value="F:transferase activity"/>
    <property type="evidence" value="ECO:0007669"/>
    <property type="project" value="UniProtKB-ARBA"/>
</dbReference>
<evidence type="ECO:0000256" key="2">
    <source>
        <dbReference type="ARBA" id="ARBA00008226"/>
    </source>
</evidence>
<keyword evidence="7 11" id="KW-0067">ATP-binding</keyword>
<dbReference type="KEGG" id="bths:CNY62_01950"/>
<proteinExistence type="inferred from homology"/>
<dbReference type="InterPro" id="IPR041715">
    <property type="entry name" value="HisRS-like_core"/>
</dbReference>
<keyword evidence="5 11" id="KW-0436">Ligase</keyword>
<dbReference type="SUPFAM" id="SSF52954">
    <property type="entry name" value="Class II aaRS ABD-related"/>
    <property type="match status" value="1"/>
</dbReference>
<evidence type="ECO:0000256" key="7">
    <source>
        <dbReference type="ARBA" id="ARBA00022840"/>
    </source>
</evidence>
<comment type="subunit">
    <text evidence="3 11">Homodimer.</text>
</comment>
<dbReference type="HAMAP" id="MF_00127">
    <property type="entry name" value="His_tRNA_synth"/>
    <property type="match status" value="1"/>
</dbReference>
<dbReference type="Gene3D" id="3.40.50.800">
    <property type="entry name" value="Anticodon-binding domain"/>
    <property type="match status" value="1"/>
</dbReference>
<dbReference type="Proteomes" id="UP000243591">
    <property type="component" value="Chromosome"/>
</dbReference>
<evidence type="ECO:0000313" key="14">
    <source>
        <dbReference type="EMBL" id="ATF25247.1"/>
    </source>
</evidence>
<dbReference type="RefSeq" id="WP_029092297.1">
    <property type="nucleotide sequence ID" value="NZ_CBCPHX010000003.1"/>
</dbReference>
<evidence type="ECO:0000256" key="11">
    <source>
        <dbReference type="HAMAP-Rule" id="MF_00127"/>
    </source>
</evidence>
<comment type="subcellular location">
    <subcellularLocation>
        <location evidence="1 11">Cytoplasm</location>
    </subcellularLocation>
</comment>
<feature type="binding site" evidence="12">
    <location>
        <position position="127"/>
    </location>
    <ligand>
        <name>L-histidine</name>
        <dbReference type="ChEBI" id="CHEBI:57595"/>
    </ligand>
</feature>
<accession>A0A1D2L7L8</accession>
<dbReference type="Gene3D" id="3.30.930.10">
    <property type="entry name" value="Bira Bifunctional Protein, Domain 2"/>
    <property type="match status" value="1"/>
</dbReference>
<dbReference type="InterPro" id="IPR045864">
    <property type="entry name" value="aa-tRNA-synth_II/BPL/LPL"/>
</dbReference>
<dbReference type="InterPro" id="IPR015807">
    <property type="entry name" value="His-tRNA-ligase"/>
</dbReference>
<dbReference type="InterPro" id="IPR036621">
    <property type="entry name" value="Anticodon-bd_dom_sf"/>
</dbReference>
<dbReference type="GO" id="GO:0005524">
    <property type="term" value="F:ATP binding"/>
    <property type="evidence" value="ECO:0007669"/>
    <property type="project" value="UniProtKB-UniRule"/>
</dbReference>
<feature type="binding site" evidence="12">
    <location>
        <begin position="262"/>
        <end position="263"/>
    </location>
    <ligand>
        <name>L-histidine</name>
        <dbReference type="ChEBI" id="CHEBI:57595"/>
    </ligand>
</feature>
<dbReference type="PROSITE" id="PS50862">
    <property type="entry name" value="AA_TRNA_LIGASE_II"/>
    <property type="match status" value="1"/>
</dbReference>
<evidence type="ECO:0000259" key="13">
    <source>
        <dbReference type="PROSITE" id="PS50862"/>
    </source>
</evidence>
<evidence type="ECO:0000256" key="4">
    <source>
        <dbReference type="ARBA" id="ARBA00022490"/>
    </source>
</evidence>
<keyword evidence="9 11" id="KW-0030">Aminoacyl-tRNA synthetase</keyword>
<dbReference type="PANTHER" id="PTHR43707">
    <property type="entry name" value="HISTIDYL-TRNA SYNTHETASE"/>
    <property type="match status" value="1"/>
</dbReference>
<dbReference type="OrthoDB" id="9800814at2"/>
<dbReference type="SUPFAM" id="SSF55681">
    <property type="entry name" value="Class II aaRS and biotin synthetases"/>
    <property type="match status" value="1"/>
</dbReference>
<keyword evidence="6 11" id="KW-0547">Nucleotide-binding</keyword>
<evidence type="ECO:0000256" key="6">
    <source>
        <dbReference type="ARBA" id="ARBA00022741"/>
    </source>
</evidence>
<dbReference type="GO" id="GO:0004821">
    <property type="term" value="F:histidine-tRNA ligase activity"/>
    <property type="evidence" value="ECO:0007669"/>
    <property type="project" value="UniProtKB-UniRule"/>
</dbReference>
<dbReference type="InterPro" id="IPR004516">
    <property type="entry name" value="HisRS/HisZ"/>
</dbReference>
<evidence type="ECO:0000256" key="12">
    <source>
        <dbReference type="PIRSR" id="PIRSR001549-1"/>
    </source>
</evidence>
<dbReference type="GO" id="GO:0140096">
    <property type="term" value="F:catalytic activity, acting on a protein"/>
    <property type="evidence" value="ECO:0007669"/>
    <property type="project" value="UniProtKB-ARBA"/>
</dbReference>
<evidence type="ECO:0000256" key="3">
    <source>
        <dbReference type="ARBA" id="ARBA00011738"/>
    </source>
</evidence>
<keyword evidence="4 11" id="KW-0963">Cytoplasm</keyword>
<dbReference type="InterPro" id="IPR004154">
    <property type="entry name" value="Anticodon-bd"/>
</dbReference>
<feature type="binding site" evidence="12">
    <location>
        <begin position="81"/>
        <end position="83"/>
    </location>
    <ligand>
        <name>L-histidine</name>
        <dbReference type="ChEBI" id="CHEBI:57595"/>
    </ligand>
</feature>
<feature type="binding site" evidence="12">
    <location>
        <position position="131"/>
    </location>
    <ligand>
        <name>L-histidine</name>
        <dbReference type="ChEBI" id="CHEBI:57595"/>
    </ligand>
</feature>
<dbReference type="GeneID" id="66538149"/>
<comment type="similarity">
    <text evidence="2 11">Belongs to the class-II aminoacyl-tRNA synthetase family.</text>
</comment>
<keyword evidence="15" id="KW-1185">Reference proteome</keyword>
<evidence type="ECO:0000256" key="5">
    <source>
        <dbReference type="ARBA" id="ARBA00022598"/>
    </source>
</evidence>
<dbReference type="InterPro" id="IPR006195">
    <property type="entry name" value="aa-tRNA-synth_II"/>
</dbReference>
<dbReference type="InterPro" id="IPR033656">
    <property type="entry name" value="HisRS_anticodon"/>
</dbReference>
<dbReference type="GO" id="GO:0005737">
    <property type="term" value="C:cytoplasm"/>
    <property type="evidence" value="ECO:0007669"/>
    <property type="project" value="UniProtKB-SubCell"/>
</dbReference>
<dbReference type="PANTHER" id="PTHR43707:SF1">
    <property type="entry name" value="HISTIDINE--TRNA LIGASE, MITOCHONDRIAL-RELATED"/>
    <property type="match status" value="1"/>
</dbReference>
<dbReference type="NCBIfam" id="TIGR00442">
    <property type="entry name" value="hisS"/>
    <property type="match status" value="1"/>
</dbReference>
<dbReference type="GO" id="GO:0006427">
    <property type="term" value="P:histidyl-tRNA aminoacylation"/>
    <property type="evidence" value="ECO:0007669"/>
    <property type="project" value="UniProtKB-UniRule"/>
</dbReference>
<comment type="catalytic activity">
    <reaction evidence="10 11">
        <text>tRNA(His) + L-histidine + ATP = L-histidyl-tRNA(His) + AMP + diphosphate + H(+)</text>
        <dbReference type="Rhea" id="RHEA:17313"/>
        <dbReference type="Rhea" id="RHEA-COMP:9665"/>
        <dbReference type="Rhea" id="RHEA-COMP:9689"/>
        <dbReference type="ChEBI" id="CHEBI:15378"/>
        <dbReference type="ChEBI" id="CHEBI:30616"/>
        <dbReference type="ChEBI" id="CHEBI:33019"/>
        <dbReference type="ChEBI" id="CHEBI:57595"/>
        <dbReference type="ChEBI" id="CHEBI:78442"/>
        <dbReference type="ChEBI" id="CHEBI:78527"/>
        <dbReference type="ChEBI" id="CHEBI:456215"/>
        <dbReference type="EC" id="6.1.1.21"/>
    </reaction>
</comment>
<evidence type="ECO:0000256" key="8">
    <source>
        <dbReference type="ARBA" id="ARBA00022917"/>
    </source>
</evidence>
<dbReference type="CDD" id="cd00859">
    <property type="entry name" value="HisRS_anticodon"/>
    <property type="match status" value="1"/>
</dbReference>
<dbReference type="FunFam" id="3.30.930.10:FF:000005">
    <property type="entry name" value="Histidine--tRNA ligase"/>
    <property type="match status" value="1"/>
</dbReference>
<gene>
    <name evidence="11" type="primary">hisS</name>
    <name evidence="14" type="ORF">CNY62_01950</name>
</gene>
<dbReference type="AlphaFoldDB" id="A0A1D2L7L8"/>
<sequence>MKIQIPRGTVDIMPGESEKWQYVEHVAQEIFKRARYSEIRTPIFEHTELFQKGVGDTTDIVTKEMYTFNDRKERSMTLRPEGTASVARAYVEHKLFGQVNQPAKLFYCGPMFRYERPQKGRQRQFVQIGAEAIGVQDPAVDAEMMALALSIYQELGLKEIKLVINSLGDKTSRLAHREALIAHFKPSIHEFCSDCQTRLEKNPLRILDCKVDHAHPLIATAPSIIDFLTDESLDYYTQVKRHLDVIEVPYVEDATMVRGLDYYNHTTFEIMSESKGFGAITTLCGGGRYNGLVEELGGPASPGVGFAMSIERLLAALAAEEITLPIANHLDVFVVGVGEAVSPITLKLTLAARKAGFTAERDYLSKKVKGQFKTADRENARFVVVVGEEELAEGLIVIKDMTTGTQEKIAMSDYIATLQKKQHEGETN</sequence>
<dbReference type="Pfam" id="PF13393">
    <property type="entry name" value="tRNA-synt_His"/>
    <property type="match status" value="1"/>
</dbReference>
<dbReference type="EMBL" id="CP023483">
    <property type="protein sequence ID" value="ATF25247.1"/>
    <property type="molecule type" value="Genomic_DNA"/>
</dbReference>
<name>A0A1D2L7L8_BROTH</name>
<evidence type="ECO:0000256" key="1">
    <source>
        <dbReference type="ARBA" id="ARBA00004496"/>
    </source>
</evidence>